<evidence type="ECO:0000313" key="1">
    <source>
        <dbReference type="EMBL" id="WAC11233.1"/>
    </source>
</evidence>
<dbReference type="REBASE" id="681208">
    <property type="entry name" value="DspU1ORF26300P"/>
</dbReference>
<evidence type="ECO:0008006" key="3">
    <source>
        <dbReference type="Google" id="ProtNLM"/>
    </source>
</evidence>
<evidence type="ECO:0000313" key="2">
    <source>
        <dbReference type="Proteomes" id="UP001164653"/>
    </source>
</evidence>
<accession>A0A9E8N9H0</accession>
<dbReference type="AlphaFoldDB" id="A0A9E8N9H0"/>
<dbReference type="KEGG" id="dpf:ON006_26305"/>
<dbReference type="Proteomes" id="UP001164653">
    <property type="component" value="Chromosome"/>
</dbReference>
<proteinExistence type="predicted"/>
<protein>
    <recommendedName>
        <fullName evidence="3">Restriction endonuclease</fullName>
    </recommendedName>
</protein>
<dbReference type="EMBL" id="CP112998">
    <property type="protein sequence ID" value="WAC11233.1"/>
    <property type="molecule type" value="Genomic_DNA"/>
</dbReference>
<dbReference type="RefSeq" id="WP_244824215.1">
    <property type="nucleotide sequence ID" value="NZ_CP112998.1"/>
</dbReference>
<organism evidence="1 2">
    <name type="scientific">Dyadobacter pollutisoli</name>
    <dbReference type="NCBI Taxonomy" id="2910158"/>
    <lineage>
        <taxon>Bacteria</taxon>
        <taxon>Pseudomonadati</taxon>
        <taxon>Bacteroidota</taxon>
        <taxon>Cytophagia</taxon>
        <taxon>Cytophagales</taxon>
        <taxon>Spirosomataceae</taxon>
        <taxon>Dyadobacter</taxon>
    </lineage>
</organism>
<gene>
    <name evidence="1" type="ORF">ON006_26305</name>
</gene>
<keyword evidence="2" id="KW-1185">Reference proteome</keyword>
<sequence length="331" mass="38346">MTVDEFEEMLRVVCANLTKEVRINGIYKTSSEFELRVREEFNVYLANTDVKVDFDPHPYIFPDIVLGEFGVEVKYTANNTWRSVANSIFESTRSNAVKHIYLLFGKMGGTAAVDWGKYDDCVIHVRTSHLPRFEVEINPKKSLFSIMGLSYEQFLHLPISEKMIHVRKYARARLKEGERLWWLEDNDETSHSLPLQVRLYMRLSQEEKRKLRGEAALLCPQIVKPSRSKGKYDDASIYLLTYHGVLCSQARDLFSAGSVALRTDGSRGGNYLERALQDIEKEMRAAANRLDDRLFVEYWGQSVPPGERIREWLKRADEFAVTWKPSDTLFL</sequence>
<reference evidence="1" key="1">
    <citation type="submission" date="2022-11" db="EMBL/GenBank/DDBJ databases">
        <title>Dyadobacter pollutisoli sp. nov., isolated from plastic dumped soil.</title>
        <authorList>
            <person name="Kim J.M."/>
            <person name="Kim K.R."/>
            <person name="Lee J.K."/>
            <person name="Hao L."/>
            <person name="Jeon C.O."/>
        </authorList>
    </citation>
    <scope>NUCLEOTIDE SEQUENCE</scope>
    <source>
        <strain evidence="1">U1</strain>
    </source>
</reference>
<name>A0A9E8N9H0_9BACT</name>